<feature type="domain" description="HhH-GPD" evidence="15">
    <location>
        <begin position="60"/>
        <end position="211"/>
    </location>
</feature>
<evidence type="ECO:0000256" key="13">
    <source>
        <dbReference type="ARBA" id="ARBA00023295"/>
    </source>
</evidence>
<comment type="cofactor">
    <cofactor evidence="14">
        <name>[4Fe-4S] cluster</name>
        <dbReference type="ChEBI" id="CHEBI:49883"/>
    </cofactor>
    <text evidence="14">Binds 1 [4Fe-4S] cluster.</text>
</comment>
<dbReference type="InterPro" id="IPR005760">
    <property type="entry name" value="A/G_AdeGlyc_MutY"/>
</dbReference>
<evidence type="ECO:0000256" key="10">
    <source>
        <dbReference type="ARBA" id="ARBA00023004"/>
    </source>
</evidence>
<comment type="catalytic activity">
    <reaction evidence="1 14">
        <text>Hydrolyzes free adenine bases from 7,8-dihydro-8-oxoguanine:adenine mismatched double-stranded DNA, leaving an apurinic site.</text>
        <dbReference type="EC" id="3.2.2.31"/>
    </reaction>
</comment>
<dbReference type="GO" id="GO:0046872">
    <property type="term" value="F:metal ion binding"/>
    <property type="evidence" value="ECO:0007669"/>
    <property type="project" value="UniProtKB-UniRule"/>
</dbReference>
<dbReference type="PANTHER" id="PTHR42944:SF1">
    <property type="entry name" value="ADENINE DNA GLYCOSYLASE"/>
    <property type="match status" value="1"/>
</dbReference>
<dbReference type="CDD" id="cd03431">
    <property type="entry name" value="NUDIX_DNA_Glycosylase_C-MutY"/>
    <property type="match status" value="1"/>
</dbReference>
<sequence length="364" mass="41268">MNHSLYDKLQVLEPAGQVMDREERLRAAGRPLLNWYHEHRRILPWRERPEPYRVWISEIMLQQTRVEAVKPYFDRFMEALPGVTDLAEVTEDRLLKLWEGLGYYSRARNLKKAAELLVEKYGGQLPSSYEELKTLPGIGSYTAGAIASIAFRLPVPAVDGNVLRVISRMTGSMEDITKQSVKKAMEELIKEVMPKEDPGSYNQALIEAGAIVCVPNGTPLCGSCPLFSLCIAREKELTGVIPVKAPKKARRIEYRTILILIKDGRVAIRKRDSKGLLASLYELPGLDGLVPRELIKKTLGINEGRITPLPEAKHIFSHVEWHMTGFRVELTEIPEGDYLWVTPEEMNKTYSLPGAFKAYTKLIR</sequence>
<dbReference type="RefSeq" id="WP_117417890.1">
    <property type="nucleotide sequence ID" value="NZ_QOHO01000049.1"/>
</dbReference>
<dbReference type="GO" id="GO:0051539">
    <property type="term" value="F:4 iron, 4 sulfur cluster binding"/>
    <property type="evidence" value="ECO:0007669"/>
    <property type="project" value="UniProtKB-UniRule"/>
</dbReference>
<evidence type="ECO:0000256" key="6">
    <source>
        <dbReference type="ARBA" id="ARBA00022485"/>
    </source>
</evidence>
<dbReference type="Pfam" id="PF00730">
    <property type="entry name" value="HhH-GPD"/>
    <property type="match status" value="1"/>
</dbReference>
<dbReference type="SMART" id="SM00478">
    <property type="entry name" value="ENDO3c"/>
    <property type="match status" value="1"/>
</dbReference>
<evidence type="ECO:0000256" key="2">
    <source>
        <dbReference type="ARBA" id="ARBA00002933"/>
    </source>
</evidence>
<dbReference type="Pfam" id="PF14815">
    <property type="entry name" value="NUDIX_4"/>
    <property type="match status" value="1"/>
</dbReference>
<gene>
    <name evidence="16" type="primary">mutY</name>
    <name evidence="16" type="ORF">DS742_15515</name>
</gene>
<dbReference type="GO" id="GO:0006284">
    <property type="term" value="P:base-excision repair"/>
    <property type="evidence" value="ECO:0007669"/>
    <property type="project" value="UniProtKB-UniRule"/>
</dbReference>
<keyword evidence="9" id="KW-0378">Hydrolase</keyword>
<comment type="caution">
    <text evidence="16">The sequence shown here is derived from an EMBL/GenBank/DDBJ whole genome shotgun (WGS) entry which is preliminary data.</text>
</comment>
<evidence type="ECO:0000256" key="14">
    <source>
        <dbReference type="RuleBase" id="RU365096"/>
    </source>
</evidence>
<dbReference type="OrthoDB" id="9802365at2"/>
<dbReference type="GO" id="GO:0000701">
    <property type="term" value="F:purine-specific mismatch base pair DNA N-glycosylase activity"/>
    <property type="evidence" value="ECO:0007669"/>
    <property type="project" value="UniProtKB-EC"/>
</dbReference>
<keyword evidence="11" id="KW-0411">Iron-sulfur</keyword>
<dbReference type="InterPro" id="IPR023170">
    <property type="entry name" value="HhH_base_excis_C"/>
</dbReference>
<keyword evidence="6" id="KW-0004">4Fe-4S</keyword>
<dbReference type="CDD" id="cd00056">
    <property type="entry name" value="ENDO3c"/>
    <property type="match status" value="1"/>
</dbReference>
<dbReference type="SUPFAM" id="SSF48150">
    <property type="entry name" value="DNA-glycosylase"/>
    <property type="match status" value="1"/>
</dbReference>
<keyword evidence="7" id="KW-0479">Metal-binding</keyword>
<dbReference type="Gene3D" id="1.10.340.30">
    <property type="entry name" value="Hypothetical protein, domain 2"/>
    <property type="match status" value="1"/>
</dbReference>
<evidence type="ECO:0000256" key="12">
    <source>
        <dbReference type="ARBA" id="ARBA00023204"/>
    </source>
</evidence>
<proteinExistence type="inferred from homology"/>
<dbReference type="PROSITE" id="PS01155">
    <property type="entry name" value="ENDONUCLEASE_III_2"/>
    <property type="match status" value="1"/>
</dbReference>
<dbReference type="EC" id="3.2.2.31" evidence="4 14"/>
<keyword evidence="10 14" id="KW-0408">Iron</keyword>
<dbReference type="GO" id="GO:0006298">
    <property type="term" value="P:mismatch repair"/>
    <property type="evidence" value="ECO:0007669"/>
    <property type="project" value="TreeGrafter"/>
</dbReference>
<evidence type="ECO:0000313" key="16">
    <source>
        <dbReference type="EMBL" id="RFZ77995.1"/>
    </source>
</evidence>
<dbReference type="InterPro" id="IPR003265">
    <property type="entry name" value="HhH-GPD_domain"/>
</dbReference>
<name>A0A3E2NAF2_9FIRM</name>
<keyword evidence="13 14" id="KW-0326">Glycosidase</keyword>
<dbReference type="AlphaFoldDB" id="A0A3E2NAF2"/>
<dbReference type="InterPro" id="IPR044298">
    <property type="entry name" value="MIG/MutY"/>
</dbReference>
<dbReference type="InterPro" id="IPR011257">
    <property type="entry name" value="DNA_glycosylase"/>
</dbReference>
<protein>
    <recommendedName>
        <fullName evidence="5 14">Adenine DNA glycosylase</fullName>
        <ecNumber evidence="4 14">3.2.2.31</ecNumber>
    </recommendedName>
</protein>
<evidence type="ECO:0000256" key="4">
    <source>
        <dbReference type="ARBA" id="ARBA00012045"/>
    </source>
</evidence>
<keyword evidence="8 14" id="KW-0227">DNA damage</keyword>
<comment type="function">
    <text evidence="2">Adenine glycosylase active on G-A mispairs. MutY also corrects error-prone DNA synthesis past GO lesions which are due to the oxidatively damaged form of guanine: 7,8-dihydro-8-oxoguanine (8-oxo-dGTP).</text>
</comment>
<dbReference type="InterPro" id="IPR004036">
    <property type="entry name" value="Endonuclease-III-like_CS2"/>
</dbReference>
<evidence type="ECO:0000256" key="8">
    <source>
        <dbReference type="ARBA" id="ARBA00022763"/>
    </source>
</evidence>
<dbReference type="PANTHER" id="PTHR42944">
    <property type="entry name" value="ADENINE DNA GLYCOSYLASE"/>
    <property type="match status" value="1"/>
</dbReference>
<dbReference type="SUPFAM" id="SSF55811">
    <property type="entry name" value="Nudix"/>
    <property type="match status" value="1"/>
</dbReference>
<evidence type="ECO:0000256" key="3">
    <source>
        <dbReference type="ARBA" id="ARBA00008343"/>
    </source>
</evidence>
<dbReference type="GO" id="GO:0034039">
    <property type="term" value="F:8-oxo-7,8-dihydroguanine DNA N-glycosylase activity"/>
    <property type="evidence" value="ECO:0007669"/>
    <property type="project" value="TreeGrafter"/>
</dbReference>
<dbReference type="Proteomes" id="UP000260680">
    <property type="component" value="Unassembled WGS sequence"/>
</dbReference>
<dbReference type="Pfam" id="PF00633">
    <property type="entry name" value="HHH"/>
    <property type="match status" value="1"/>
</dbReference>
<evidence type="ECO:0000256" key="7">
    <source>
        <dbReference type="ARBA" id="ARBA00022723"/>
    </source>
</evidence>
<comment type="similarity">
    <text evidence="3 14">Belongs to the Nth/MutY family.</text>
</comment>
<dbReference type="NCBIfam" id="TIGR01084">
    <property type="entry name" value="mutY"/>
    <property type="match status" value="1"/>
</dbReference>
<dbReference type="GO" id="GO:0035485">
    <property type="term" value="F:adenine/guanine mispair binding"/>
    <property type="evidence" value="ECO:0007669"/>
    <property type="project" value="TreeGrafter"/>
</dbReference>
<dbReference type="EMBL" id="QOHO01000049">
    <property type="protein sequence ID" value="RFZ77995.1"/>
    <property type="molecule type" value="Genomic_DNA"/>
</dbReference>
<dbReference type="Gene3D" id="3.90.79.10">
    <property type="entry name" value="Nucleoside Triphosphate Pyrophosphohydrolase"/>
    <property type="match status" value="1"/>
</dbReference>
<dbReference type="InterPro" id="IPR000445">
    <property type="entry name" value="HhH_motif"/>
</dbReference>
<dbReference type="GO" id="GO:0032357">
    <property type="term" value="F:oxidized purine DNA binding"/>
    <property type="evidence" value="ECO:0007669"/>
    <property type="project" value="TreeGrafter"/>
</dbReference>
<evidence type="ECO:0000313" key="17">
    <source>
        <dbReference type="Proteomes" id="UP000260680"/>
    </source>
</evidence>
<dbReference type="InterPro" id="IPR015797">
    <property type="entry name" value="NUDIX_hydrolase-like_dom_sf"/>
</dbReference>
<dbReference type="InterPro" id="IPR029119">
    <property type="entry name" value="MutY_C"/>
</dbReference>
<evidence type="ECO:0000256" key="1">
    <source>
        <dbReference type="ARBA" id="ARBA00000843"/>
    </source>
</evidence>
<evidence type="ECO:0000259" key="15">
    <source>
        <dbReference type="SMART" id="SM00478"/>
    </source>
</evidence>
<dbReference type="Gene3D" id="1.10.1670.10">
    <property type="entry name" value="Helix-hairpin-Helix base-excision DNA repair enzymes (C-terminal)"/>
    <property type="match status" value="1"/>
</dbReference>
<organism evidence="16 17">
    <name type="scientific">Lacrimispora amygdalina</name>
    <dbReference type="NCBI Taxonomy" id="253257"/>
    <lineage>
        <taxon>Bacteria</taxon>
        <taxon>Bacillati</taxon>
        <taxon>Bacillota</taxon>
        <taxon>Clostridia</taxon>
        <taxon>Lachnospirales</taxon>
        <taxon>Lachnospiraceae</taxon>
        <taxon>Lacrimispora</taxon>
    </lineage>
</organism>
<dbReference type="FunFam" id="1.10.340.30:FF:000002">
    <property type="entry name" value="Adenine DNA glycosylase"/>
    <property type="match status" value="1"/>
</dbReference>
<accession>A0A3E2NAF2</accession>
<evidence type="ECO:0000256" key="11">
    <source>
        <dbReference type="ARBA" id="ARBA00023014"/>
    </source>
</evidence>
<evidence type="ECO:0000256" key="5">
    <source>
        <dbReference type="ARBA" id="ARBA00022023"/>
    </source>
</evidence>
<evidence type="ECO:0000256" key="9">
    <source>
        <dbReference type="ARBA" id="ARBA00022801"/>
    </source>
</evidence>
<keyword evidence="12" id="KW-0234">DNA repair</keyword>
<reference evidence="16 17" key="1">
    <citation type="submission" date="2018-07" db="EMBL/GenBank/DDBJ databases">
        <title>New species, Clostridium PI-S10-A1B.</title>
        <authorList>
            <person name="Krishna G."/>
            <person name="Summeta K."/>
            <person name="Shikha S."/>
            <person name="Prabhu P.B."/>
            <person name="Suresh K."/>
        </authorList>
    </citation>
    <scope>NUCLEOTIDE SEQUENCE [LARGE SCALE GENOMIC DNA]</scope>
    <source>
        <strain evidence="16 17">PI-S10-A1B</strain>
    </source>
</reference>